<dbReference type="Proteomes" id="UP000028990">
    <property type="component" value="Unassembled WGS sequence"/>
</dbReference>
<feature type="chain" id="PRO_5001872128" evidence="2">
    <location>
        <begin position="19"/>
        <end position="275"/>
    </location>
</feature>
<feature type="compositionally biased region" description="Basic and acidic residues" evidence="1">
    <location>
        <begin position="159"/>
        <end position="175"/>
    </location>
</feature>
<organism evidence="3 4">
    <name type="scientific">Fukomys damarensis</name>
    <name type="common">Damaraland mole rat</name>
    <name type="synonym">Cryptomys damarensis</name>
    <dbReference type="NCBI Taxonomy" id="885580"/>
    <lineage>
        <taxon>Eukaryota</taxon>
        <taxon>Metazoa</taxon>
        <taxon>Chordata</taxon>
        <taxon>Craniata</taxon>
        <taxon>Vertebrata</taxon>
        <taxon>Euteleostomi</taxon>
        <taxon>Mammalia</taxon>
        <taxon>Eutheria</taxon>
        <taxon>Euarchontoglires</taxon>
        <taxon>Glires</taxon>
        <taxon>Rodentia</taxon>
        <taxon>Hystricomorpha</taxon>
        <taxon>Bathyergidae</taxon>
        <taxon>Fukomys</taxon>
    </lineage>
</organism>
<proteinExistence type="predicted"/>
<reference evidence="3 4" key="1">
    <citation type="submission" date="2013-11" db="EMBL/GenBank/DDBJ databases">
        <title>The Damaraland mole rat (Fukomys damarensis) genome and evolution of African mole rats.</title>
        <authorList>
            <person name="Gladyshev V.N."/>
            <person name="Fang X."/>
        </authorList>
    </citation>
    <scope>NUCLEOTIDE SEQUENCE [LARGE SCALE GENOMIC DNA]</scope>
    <source>
        <tissue evidence="3">Liver</tissue>
    </source>
</reference>
<protein>
    <submittedName>
        <fullName evidence="3">Uncharacterized protein</fullName>
    </submittedName>
</protein>
<feature type="region of interest" description="Disordered" evidence="1">
    <location>
        <begin position="151"/>
        <end position="176"/>
    </location>
</feature>
<evidence type="ECO:0000256" key="1">
    <source>
        <dbReference type="SAM" id="MobiDB-lite"/>
    </source>
</evidence>
<evidence type="ECO:0000256" key="2">
    <source>
        <dbReference type="SAM" id="SignalP"/>
    </source>
</evidence>
<name>A0A091DKQ9_FUKDA</name>
<evidence type="ECO:0000313" key="4">
    <source>
        <dbReference type="Proteomes" id="UP000028990"/>
    </source>
</evidence>
<dbReference type="EMBL" id="KN123775">
    <property type="protein sequence ID" value="KFO23396.1"/>
    <property type="molecule type" value="Genomic_DNA"/>
</dbReference>
<dbReference type="AlphaFoldDB" id="A0A091DKQ9"/>
<feature type="signal peptide" evidence="2">
    <location>
        <begin position="1"/>
        <end position="18"/>
    </location>
</feature>
<accession>A0A091DKQ9</accession>
<keyword evidence="4" id="KW-1185">Reference proteome</keyword>
<evidence type="ECO:0000313" key="3">
    <source>
        <dbReference type="EMBL" id="KFO23396.1"/>
    </source>
</evidence>
<gene>
    <name evidence="3" type="ORF">H920_15297</name>
</gene>
<sequence>MAWWALQLCLGLRIKVCAVSLSSAVFMATHLKDVLSCGVCAKLGELAKPSQFQATIEGDSHRLSRPGTPGTRQHSNKHCCCPGILTPTFTREDRRKKNGNHDKLHCTLLGGKEKGWNLCYVTQKRGLPWTPRTLEVVTKTEVNKWHSKWAKGKAGQQHRTYEQKQARRKGDEKPLRSPALDWEPVLGRGELNPAVMLCMIPAVWKEVQQGPGGMTLLVGRVPEKASRYEHCCTCSTCSEQQRALHLLPEVGGMGGQVAQLIKEQKADFQTGCANA</sequence>
<keyword evidence="2" id="KW-0732">Signal</keyword>